<protein>
    <recommendedName>
        <fullName evidence="3">DUF4148 domain-containing protein</fullName>
    </recommendedName>
</protein>
<evidence type="ECO:0000313" key="1">
    <source>
        <dbReference type="EMBL" id="MTD32754.1"/>
    </source>
</evidence>
<organism evidence="1 2">
    <name type="scientific">Paludibacterium denitrificans</name>
    <dbReference type="NCBI Taxonomy" id="2675226"/>
    <lineage>
        <taxon>Bacteria</taxon>
        <taxon>Pseudomonadati</taxon>
        <taxon>Pseudomonadota</taxon>
        <taxon>Betaproteobacteria</taxon>
        <taxon>Neisseriales</taxon>
        <taxon>Chromobacteriaceae</taxon>
        <taxon>Paludibacterium</taxon>
    </lineage>
</organism>
<dbReference type="EMBL" id="WLYX01000001">
    <property type="protein sequence ID" value="MTD32754.1"/>
    <property type="molecule type" value="Genomic_DNA"/>
</dbReference>
<sequence>MAPRRAGDPMSLIHHNRSEKMLKKTLIAALAANALITTLAYAGDGYDNWKNQQVVKAQAQNLSVKSDAERQAANDYAAKAIAAHAENYRGH</sequence>
<dbReference type="RefSeq" id="WP_230369312.1">
    <property type="nucleotide sequence ID" value="NZ_WLYX01000001.1"/>
</dbReference>
<gene>
    <name evidence="1" type="ORF">GKE73_04125</name>
</gene>
<name>A0A844GDC0_9NEIS</name>
<reference evidence="1 2" key="1">
    <citation type="submission" date="2019-11" db="EMBL/GenBank/DDBJ databases">
        <title>Draft genome sequence of Paludibacterium sp. dN18-1.</title>
        <authorList>
            <person name="Im W.-T."/>
        </authorList>
    </citation>
    <scope>NUCLEOTIDE SEQUENCE [LARGE SCALE GENOMIC DNA]</scope>
    <source>
        <strain evidence="2">dN 18-1</strain>
    </source>
</reference>
<accession>A0A844GDC0</accession>
<evidence type="ECO:0000313" key="2">
    <source>
        <dbReference type="Proteomes" id="UP000446658"/>
    </source>
</evidence>
<comment type="caution">
    <text evidence="1">The sequence shown here is derived from an EMBL/GenBank/DDBJ whole genome shotgun (WGS) entry which is preliminary data.</text>
</comment>
<proteinExistence type="predicted"/>
<evidence type="ECO:0008006" key="3">
    <source>
        <dbReference type="Google" id="ProtNLM"/>
    </source>
</evidence>
<dbReference type="AlphaFoldDB" id="A0A844GDC0"/>
<dbReference type="Proteomes" id="UP000446658">
    <property type="component" value="Unassembled WGS sequence"/>
</dbReference>
<keyword evidence="2" id="KW-1185">Reference proteome</keyword>